<keyword evidence="1" id="KW-1133">Transmembrane helix</keyword>
<name>A0ABV5W748_9BACL</name>
<evidence type="ECO:0000313" key="2">
    <source>
        <dbReference type="EMBL" id="MFB9756393.1"/>
    </source>
</evidence>
<keyword evidence="3" id="KW-1185">Reference proteome</keyword>
<sequence length="183" mass="19917">MMLRKSVVVLALFLLLGISLHPEPTVYAGDSALNVELLAPKRVDGVPGIDQTIRAKITNSSDITISDVMTYITMADLGKHMTVNLEDYGADKPVLIGTLSPHESKTVELPVRFVYISHYLLYVTAVSSQLEGIQSSLSIPVAIIGNSTMDPALANIVTFGMPVVVLLLIGGLYIWRKRQRGRV</sequence>
<dbReference type="RefSeq" id="WP_344917516.1">
    <property type="nucleotide sequence ID" value="NZ_BAAAYO010000021.1"/>
</dbReference>
<dbReference type="EMBL" id="JBHMAG010000022">
    <property type="protein sequence ID" value="MFB9756393.1"/>
    <property type="molecule type" value="Genomic_DNA"/>
</dbReference>
<reference evidence="2 3" key="1">
    <citation type="submission" date="2024-09" db="EMBL/GenBank/DDBJ databases">
        <authorList>
            <person name="Sun Q."/>
            <person name="Mori K."/>
        </authorList>
    </citation>
    <scope>NUCLEOTIDE SEQUENCE [LARGE SCALE GENOMIC DNA]</scope>
    <source>
        <strain evidence="2 3">JCM 12520</strain>
    </source>
</reference>
<evidence type="ECO:0000256" key="1">
    <source>
        <dbReference type="SAM" id="Phobius"/>
    </source>
</evidence>
<keyword evidence="1" id="KW-0472">Membrane</keyword>
<protein>
    <recommendedName>
        <fullName evidence="4">CARDB domain-containing protein</fullName>
    </recommendedName>
</protein>
<evidence type="ECO:0008006" key="4">
    <source>
        <dbReference type="Google" id="ProtNLM"/>
    </source>
</evidence>
<proteinExistence type="predicted"/>
<dbReference type="Proteomes" id="UP001589619">
    <property type="component" value="Unassembled WGS sequence"/>
</dbReference>
<comment type="caution">
    <text evidence="2">The sequence shown here is derived from an EMBL/GenBank/DDBJ whole genome shotgun (WGS) entry which is preliminary data.</text>
</comment>
<feature type="transmembrane region" description="Helical" evidence="1">
    <location>
        <begin position="152"/>
        <end position="175"/>
    </location>
</feature>
<gene>
    <name evidence="2" type="ORF">ACFFNY_32860</name>
</gene>
<keyword evidence="1" id="KW-0812">Transmembrane</keyword>
<organism evidence="2 3">
    <name type="scientific">Paenibacillus hodogayensis</name>
    <dbReference type="NCBI Taxonomy" id="279208"/>
    <lineage>
        <taxon>Bacteria</taxon>
        <taxon>Bacillati</taxon>
        <taxon>Bacillota</taxon>
        <taxon>Bacilli</taxon>
        <taxon>Bacillales</taxon>
        <taxon>Paenibacillaceae</taxon>
        <taxon>Paenibacillus</taxon>
    </lineage>
</organism>
<accession>A0ABV5W748</accession>
<evidence type="ECO:0000313" key="3">
    <source>
        <dbReference type="Proteomes" id="UP001589619"/>
    </source>
</evidence>